<dbReference type="EMBL" id="FMVM01000007">
    <property type="protein sequence ID" value="SCY66596.1"/>
    <property type="molecule type" value="Genomic_DNA"/>
</dbReference>
<accession>A0A1G5HS28</accession>
<evidence type="ECO:0000256" key="1">
    <source>
        <dbReference type="SAM" id="Phobius"/>
    </source>
</evidence>
<sequence>MDANIRMTDPREHVNEEPRSDLFDLIMGVVGMGGLMTVIFFGMVIFKFLTE</sequence>
<reference evidence="3" key="1">
    <citation type="submission" date="2016-10" db="EMBL/GenBank/DDBJ databases">
        <authorList>
            <person name="Varghese N."/>
            <person name="Submissions S."/>
        </authorList>
    </citation>
    <scope>NUCLEOTIDE SEQUENCE [LARGE SCALE GENOMIC DNA]</scope>
    <source>
        <strain evidence="3">BL9</strain>
    </source>
</reference>
<keyword evidence="1" id="KW-1133">Transmembrane helix</keyword>
<dbReference type="STRING" id="582692.SAMN05720606_107172"/>
<gene>
    <name evidence="2" type="ORF">SAMN05720606_107172</name>
</gene>
<name>A0A1G5HS28_9BACL</name>
<dbReference type="AlphaFoldDB" id="A0A1G5HS28"/>
<protein>
    <recommendedName>
        <fullName evidence="4">YqzM-like protein</fullName>
    </recommendedName>
</protein>
<keyword evidence="1" id="KW-0812">Transmembrane</keyword>
<keyword evidence="3" id="KW-1185">Reference proteome</keyword>
<evidence type="ECO:0000313" key="3">
    <source>
        <dbReference type="Proteomes" id="UP000198538"/>
    </source>
</evidence>
<feature type="transmembrane region" description="Helical" evidence="1">
    <location>
        <begin position="25"/>
        <end position="49"/>
    </location>
</feature>
<dbReference type="RefSeq" id="WP_090919461.1">
    <property type="nucleotide sequence ID" value="NZ_FMVM01000007.1"/>
</dbReference>
<keyword evidence="1" id="KW-0472">Membrane</keyword>
<evidence type="ECO:0008006" key="4">
    <source>
        <dbReference type="Google" id="ProtNLM"/>
    </source>
</evidence>
<proteinExistence type="predicted"/>
<dbReference type="Proteomes" id="UP000198538">
    <property type="component" value="Unassembled WGS sequence"/>
</dbReference>
<evidence type="ECO:0000313" key="2">
    <source>
        <dbReference type="EMBL" id="SCY66596.1"/>
    </source>
</evidence>
<organism evidence="2 3">
    <name type="scientific">Paenibacillus polysaccharolyticus</name>
    <dbReference type="NCBI Taxonomy" id="582692"/>
    <lineage>
        <taxon>Bacteria</taxon>
        <taxon>Bacillati</taxon>
        <taxon>Bacillota</taxon>
        <taxon>Bacilli</taxon>
        <taxon>Bacillales</taxon>
        <taxon>Paenibacillaceae</taxon>
        <taxon>Paenibacillus</taxon>
    </lineage>
</organism>